<reference evidence="2" key="1">
    <citation type="submission" date="2013-04" db="EMBL/GenBank/DDBJ databases">
        <title>The genome sequencing project of 58 acetic acid bacteria.</title>
        <authorList>
            <person name="Okamoto-Kainuma A."/>
            <person name="Ishikawa M."/>
            <person name="Umino S."/>
            <person name="Koizumi Y."/>
            <person name="Shiwa Y."/>
            <person name="Yoshikawa H."/>
            <person name="Matsutani M."/>
            <person name="Matsushita K."/>
        </authorList>
    </citation>
    <scope>NUCLEOTIDE SEQUENCE</scope>
    <source>
        <strain evidence="2">DSM 14337</strain>
    </source>
</reference>
<dbReference type="GeneID" id="29556109"/>
<dbReference type="Pfam" id="PF13403">
    <property type="entry name" value="Hint_2"/>
    <property type="match status" value="1"/>
</dbReference>
<accession>A0ABQ0Q0F0</accession>
<keyword evidence="3" id="KW-1185">Reference proteome</keyword>
<gene>
    <name evidence="2" type="ORF">AA14337_3241</name>
</gene>
<dbReference type="InterPro" id="IPR036844">
    <property type="entry name" value="Hint_dom_sf"/>
</dbReference>
<dbReference type="RefSeq" id="WP_061504953.1">
    <property type="nucleotide sequence ID" value="NZ_BAPF01000057.1"/>
</dbReference>
<proteinExistence type="predicted"/>
<feature type="domain" description="Hedgehog/Intein (Hint)" evidence="1">
    <location>
        <begin position="223"/>
        <end position="363"/>
    </location>
</feature>
<dbReference type="Gene3D" id="2.170.16.10">
    <property type="entry name" value="Hedgehog/Intein (Hint) domain"/>
    <property type="match status" value="1"/>
</dbReference>
<evidence type="ECO:0000259" key="1">
    <source>
        <dbReference type="Pfam" id="PF13403"/>
    </source>
</evidence>
<dbReference type="EMBL" id="BAPF01000057">
    <property type="protein sequence ID" value="GBQ86102.1"/>
    <property type="molecule type" value="Genomic_DNA"/>
</dbReference>
<sequence length="562" mass="60950">MTTISATTTEWIGSNNGLWNDPDNWTNGVPRKGITTVIDTGNSEDFNINLSGGSYQISGIQITGNGNVTLSDGSVGVYIQTVQLAQNSKLTLNNATVDAIYQITDTGTIGAVTGGTIAITNGSSLKANYITSNITFSGPKNEIYQFWSGYTIPTMTNISPDDYILFSANEWAGVYWNQNADGSYRIVDTSDNVLVASMRFAPGSSPSDFRWVRPYGAGYSGLVCFLPGTMIRTPHGEVRVEDLAVGDKVVTLTENGIDCSPVSWIGKAHAKTNPHASSDDMSGAPVRILKDAISQGVPFKDLLITPEHCLFIDGKFVPARMLVNNTTIFYDKSFSDYDYYHVETARHSVLVSDGLATESYLDTGNRKTFVGTENCETKDLKWGEDSYAELNTSPEFVTPIFQAIADRGRILSSGNVSEMASTTDTPMLRLITDSGKMIFPLRKSGQSYLFMIPDNTSEIQITSNTSRPSDVSGPFVDDRRNLGVAVGRISIFSAAGHTPVTTHLQARDAQGWHEVEGDARWTNGRGKVTLPEAVPSLGQKMISIEIKKAGPYLKANSHKKAA</sequence>
<organism evidence="2 3">
    <name type="scientific">Acetobacter malorum DSM 14337</name>
    <dbReference type="NCBI Taxonomy" id="1307910"/>
    <lineage>
        <taxon>Bacteria</taxon>
        <taxon>Pseudomonadati</taxon>
        <taxon>Pseudomonadota</taxon>
        <taxon>Alphaproteobacteria</taxon>
        <taxon>Acetobacterales</taxon>
        <taxon>Acetobacteraceae</taxon>
        <taxon>Acetobacter</taxon>
    </lineage>
</organism>
<comment type="caution">
    <text evidence="2">The sequence shown here is derived from an EMBL/GenBank/DDBJ whole genome shotgun (WGS) entry which is preliminary data.</text>
</comment>
<name>A0ABQ0Q0F0_9PROT</name>
<protein>
    <recommendedName>
        <fullName evidence="1">Hedgehog/Intein (Hint) domain-containing protein</fullName>
    </recommendedName>
</protein>
<dbReference type="InterPro" id="IPR028992">
    <property type="entry name" value="Hedgehog/Intein_dom"/>
</dbReference>
<evidence type="ECO:0000313" key="2">
    <source>
        <dbReference type="EMBL" id="GBQ86102.1"/>
    </source>
</evidence>
<dbReference type="Proteomes" id="UP001065047">
    <property type="component" value="Unassembled WGS sequence"/>
</dbReference>
<evidence type="ECO:0000313" key="3">
    <source>
        <dbReference type="Proteomes" id="UP001065047"/>
    </source>
</evidence>
<dbReference type="SUPFAM" id="SSF51294">
    <property type="entry name" value="Hedgehog/intein (Hint) domain"/>
    <property type="match status" value="1"/>
</dbReference>